<reference evidence="2" key="1">
    <citation type="submission" date="2016-10" db="EMBL/GenBank/DDBJ databases">
        <authorList>
            <person name="Varghese N."/>
            <person name="Submissions S."/>
        </authorList>
    </citation>
    <scope>NUCLEOTIDE SEQUENCE [LARGE SCALE GENOMIC DNA]</scope>
    <source>
        <strain evidence="2">CGMCC 1.10370</strain>
    </source>
</reference>
<dbReference type="RefSeq" id="WP_091495919.1">
    <property type="nucleotide sequence ID" value="NZ_FOMH01000010.1"/>
</dbReference>
<dbReference type="PROSITE" id="PS51257">
    <property type="entry name" value="PROKAR_LIPOPROTEIN"/>
    <property type="match status" value="1"/>
</dbReference>
<dbReference type="STRING" id="739143.SAMN05216297_11040"/>
<gene>
    <name evidence="1" type="ORF">SAMN05216297_11040</name>
</gene>
<dbReference type="OrthoDB" id="768192at2"/>
<proteinExistence type="predicted"/>
<organism evidence="1 2">
    <name type="scientific">Flavobacterium phragmitis</name>
    <dbReference type="NCBI Taxonomy" id="739143"/>
    <lineage>
        <taxon>Bacteria</taxon>
        <taxon>Pseudomonadati</taxon>
        <taxon>Bacteroidota</taxon>
        <taxon>Flavobacteriia</taxon>
        <taxon>Flavobacteriales</taxon>
        <taxon>Flavobacteriaceae</taxon>
        <taxon>Flavobacterium</taxon>
    </lineage>
</organism>
<dbReference type="Proteomes" id="UP000199672">
    <property type="component" value="Unassembled WGS sequence"/>
</dbReference>
<sequence>MKNLVLPCLLVICIGFQSCKNEEKQKEAAAAKAEEETVVSTECYKAIYEQDTIDLKLNTLKNGKVSGQMVMKVAPVTVRTGEVAGEFRGDTLFVDYTFTDSASKDKTFKNPMALLKRDKQLILGNGTMQTTMGVTYLVKDKPIDFDRVKYKFDLAQCGTGTK</sequence>
<dbReference type="AlphaFoldDB" id="A0A1I1TZ79"/>
<evidence type="ECO:0008006" key="3">
    <source>
        <dbReference type="Google" id="ProtNLM"/>
    </source>
</evidence>
<evidence type="ECO:0000313" key="1">
    <source>
        <dbReference type="EMBL" id="SFD62658.1"/>
    </source>
</evidence>
<name>A0A1I1TZ79_9FLAO</name>
<evidence type="ECO:0000313" key="2">
    <source>
        <dbReference type="Proteomes" id="UP000199672"/>
    </source>
</evidence>
<protein>
    <recommendedName>
        <fullName evidence="3">Lipoprotein</fullName>
    </recommendedName>
</protein>
<accession>A0A1I1TZ79</accession>
<keyword evidence="2" id="KW-1185">Reference proteome</keyword>
<dbReference type="EMBL" id="FOMH01000010">
    <property type="protein sequence ID" value="SFD62658.1"/>
    <property type="molecule type" value="Genomic_DNA"/>
</dbReference>